<keyword evidence="7 11" id="KW-0694">RNA-binding</keyword>
<evidence type="ECO:0000256" key="9">
    <source>
        <dbReference type="ARBA" id="ARBA00023242"/>
    </source>
</evidence>
<comment type="function">
    <text evidence="11">Involved in pre-mRNA splicing. Binds and is required for the stability of snRNA U1, U2, U4 and U5 which contain a highly conserved structural motif called the Sm binding site. Involved in cap modification.</text>
</comment>
<dbReference type="CDD" id="cd01718">
    <property type="entry name" value="Sm_E"/>
    <property type="match status" value="1"/>
</dbReference>
<dbReference type="GeneID" id="37017576"/>
<dbReference type="GO" id="GO:0005687">
    <property type="term" value="C:U4 snRNP"/>
    <property type="evidence" value="ECO:0007669"/>
    <property type="project" value="UniProtKB-UniRule"/>
</dbReference>
<dbReference type="OrthoDB" id="429711at2759"/>
<evidence type="ECO:0000256" key="11">
    <source>
        <dbReference type="RuleBase" id="RU365053"/>
    </source>
</evidence>
<comment type="similarity">
    <text evidence="3 11">Belongs to the snRNP Sm proteins family.</text>
</comment>
<feature type="domain" description="Sm" evidence="12">
    <location>
        <begin position="12"/>
        <end position="80"/>
    </location>
</feature>
<evidence type="ECO:0000256" key="4">
    <source>
        <dbReference type="ARBA" id="ARBA00022490"/>
    </source>
</evidence>
<name>A0A316VJ03_9BASI</name>
<protein>
    <recommendedName>
        <fullName evidence="11">Small nuclear ribonucleoprotein E</fullName>
        <shortName evidence="11">snRNP-E</shortName>
    </recommendedName>
    <alternativeName>
        <fullName evidence="11">Sm protein E</fullName>
    </alternativeName>
</protein>
<feature type="non-terminal residue" evidence="13">
    <location>
        <position position="80"/>
    </location>
</feature>
<dbReference type="AlphaFoldDB" id="A0A316VJ03"/>
<dbReference type="GO" id="GO:0005681">
    <property type="term" value="C:spliceosomal complex"/>
    <property type="evidence" value="ECO:0007669"/>
    <property type="project" value="UniProtKB-KW"/>
</dbReference>
<keyword evidence="9 11" id="KW-0539">Nucleus</keyword>
<evidence type="ECO:0000256" key="6">
    <source>
        <dbReference type="ARBA" id="ARBA00022728"/>
    </source>
</evidence>
<evidence type="ECO:0000256" key="1">
    <source>
        <dbReference type="ARBA" id="ARBA00004123"/>
    </source>
</evidence>
<dbReference type="Proteomes" id="UP000245771">
    <property type="component" value="Unassembled WGS sequence"/>
</dbReference>
<evidence type="ECO:0000256" key="5">
    <source>
        <dbReference type="ARBA" id="ARBA00022664"/>
    </source>
</evidence>
<dbReference type="GO" id="GO:0005737">
    <property type="term" value="C:cytoplasm"/>
    <property type="evidence" value="ECO:0007669"/>
    <property type="project" value="UniProtKB-SubCell"/>
</dbReference>
<dbReference type="Gene3D" id="2.30.30.100">
    <property type="match status" value="1"/>
</dbReference>
<keyword evidence="5 11" id="KW-0507">mRNA processing</keyword>
<dbReference type="InterPro" id="IPR027078">
    <property type="entry name" value="snRNP-E"/>
</dbReference>
<evidence type="ECO:0000259" key="12">
    <source>
        <dbReference type="PROSITE" id="PS52002"/>
    </source>
</evidence>
<keyword evidence="14" id="KW-1185">Reference proteome</keyword>
<dbReference type="Pfam" id="PF01423">
    <property type="entry name" value="LSM"/>
    <property type="match status" value="1"/>
</dbReference>
<organism evidence="13 14">
    <name type="scientific">Meira miltonrushii</name>
    <dbReference type="NCBI Taxonomy" id="1280837"/>
    <lineage>
        <taxon>Eukaryota</taxon>
        <taxon>Fungi</taxon>
        <taxon>Dikarya</taxon>
        <taxon>Basidiomycota</taxon>
        <taxon>Ustilaginomycotina</taxon>
        <taxon>Exobasidiomycetes</taxon>
        <taxon>Exobasidiales</taxon>
        <taxon>Brachybasidiaceae</taxon>
        <taxon>Meira</taxon>
    </lineage>
</organism>
<keyword evidence="8 11" id="KW-0508">mRNA splicing</keyword>
<evidence type="ECO:0000256" key="7">
    <source>
        <dbReference type="ARBA" id="ARBA00022884"/>
    </source>
</evidence>
<dbReference type="GO" id="GO:0000387">
    <property type="term" value="P:spliceosomal snRNP assembly"/>
    <property type="evidence" value="ECO:0007669"/>
    <property type="project" value="UniProtKB-UniRule"/>
</dbReference>
<evidence type="ECO:0000256" key="2">
    <source>
        <dbReference type="ARBA" id="ARBA00004496"/>
    </source>
</evidence>
<reference evidence="13 14" key="1">
    <citation type="journal article" date="2018" name="Mol. Biol. Evol.">
        <title>Broad Genomic Sampling Reveals a Smut Pathogenic Ancestry of the Fungal Clade Ustilaginomycotina.</title>
        <authorList>
            <person name="Kijpornyongpan T."/>
            <person name="Mondo S.J."/>
            <person name="Barry K."/>
            <person name="Sandor L."/>
            <person name="Lee J."/>
            <person name="Lipzen A."/>
            <person name="Pangilinan J."/>
            <person name="LaButti K."/>
            <person name="Hainaut M."/>
            <person name="Henrissat B."/>
            <person name="Grigoriev I.V."/>
            <person name="Spatafora J.W."/>
            <person name="Aime M.C."/>
        </authorList>
    </citation>
    <scope>NUCLEOTIDE SEQUENCE [LARGE SCALE GENOMIC DNA]</scope>
    <source>
        <strain evidence="13 14">MCA 3882</strain>
    </source>
</reference>
<dbReference type="InterPro" id="IPR047575">
    <property type="entry name" value="Sm"/>
</dbReference>
<keyword evidence="6 11" id="KW-0747">Spliceosome</keyword>
<dbReference type="EMBL" id="KZ819602">
    <property type="protein sequence ID" value="PWN37526.1"/>
    <property type="molecule type" value="Genomic_DNA"/>
</dbReference>
<evidence type="ECO:0000256" key="3">
    <source>
        <dbReference type="ARBA" id="ARBA00006850"/>
    </source>
</evidence>
<dbReference type="GO" id="GO:0005682">
    <property type="term" value="C:U5 snRNP"/>
    <property type="evidence" value="ECO:0007669"/>
    <property type="project" value="UniProtKB-UniRule"/>
</dbReference>
<dbReference type="GO" id="GO:0046540">
    <property type="term" value="C:U4/U6 x U5 tri-snRNP complex"/>
    <property type="evidence" value="ECO:0007669"/>
    <property type="project" value="UniProtKB-UniRule"/>
</dbReference>
<accession>A0A316VJ03</accession>
<dbReference type="RefSeq" id="XP_025357828.1">
    <property type="nucleotide sequence ID" value="XM_025495795.1"/>
</dbReference>
<proteinExistence type="inferred from homology"/>
<evidence type="ECO:0000256" key="10">
    <source>
        <dbReference type="ARBA" id="ARBA00023274"/>
    </source>
</evidence>
<evidence type="ECO:0000313" key="13">
    <source>
        <dbReference type="EMBL" id="PWN37526.1"/>
    </source>
</evidence>
<evidence type="ECO:0000256" key="8">
    <source>
        <dbReference type="ARBA" id="ARBA00023187"/>
    </source>
</evidence>
<evidence type="ECO:0000313" key="14">
    <source>
        <dbReference type="Proteomes" id="UP000245771"/>
    </source>
</evidence>
<dbReference type="STRING" id="1280837.A0A316VJ03"/>
<dbReference type="GO" id="GO:0005685">
    <property type="term" value="C:U1 snRNP"/>
    <property type="evidence" value="ECO:0007669"/>
    <property type="project" value="UniProtKB-UniRule"/>
</dbReference>
<dbReference type="SMART" id="SM00651">
    <property type="entry name" value="Sm"/>
    <property type="match status" value="1"/>
</dbReference>
<dbReference type="InParanoid" id="A0A316VJ03"/>
<dbReference type="InterPro" id="IPR001163">
    <property type="entry name" value="Sm_dom_euk/arc"/>
</dbReference>
<dbReference type="FunCoup" id="A0A316VJ03">
    <property type="interactions" value="537"/>
</dbReference>
<keyword evidence="4" id="KW-0963">Cytoplasm</keyword>
<gene>
    <name evidence="13" type="ORF">FA14DRAFT_107056</name>
</gene>
<dbReference type="PANTHER" id="PTHR11193">
    <property type="entry name" value="SMALL NUCLEAR RIBONUCLEOPROTEIN E"/>
    <property type="match status" value="1"/>
</dbReference>
<comment type="subcellular location">
    <subcellularLocation>
        <location evidence="2">Cytoplasm</location>
    </subcellularLocation>
    <subcellularLocation>
        <location evidence="1 11">Nucleus</location>
    </subcellularLocation>
</comment>
<dbReference type="PROSITE" id="PS52002">
    <property type="entry name" value="SM"/>
    <property type="match status" value="1"/>
</dbReference>
<dbReference type="InterPro" id="IPR010920">
    <property type="entry name" value="LSM_dom_sf"/>
</dbReference>
<sequence length="80" mass="9498">MSSRQRVMIQPINVIFKYMQQQSKVSLWLYDITDYRLEGKILGFDEFMNVVMGEAEEVWIKKTDGKRRELGRILLKGDNI</sequence>
<keyword evidence="10 11" id="KW-0687">Ribonucleoprotein</keyword>
<dbReference type="SUPFAM" id="SSF50182">
    <property type="entry name" value="Sm-like ribonucleoproteins"/>
    <property type="match status" value="1"/>
</dbReference>
<dbReference type="GO" id="GO:0003723">
    <property type="term" value="F:RNA binding"/>
    <property type="evidence" value="ECO:0007669"/>
    <property type="project" value="UniProtKB-KW"/>
</dbReference>
<dbReference type="GO" id="GO:0005686">
    <property type="term" value="C:U2 snRNP"/>
    <property type="evidence" value="ECO:0007669"/>
    <property type="project" value="UniProtKB-UniRule"/>
</dbReference>